<feature type="compositionally biased region" description="Polar residues" evidence="1">
    <location>
        <begin position="856"/>
        <end position="866"/>
    </location>
</feature>
<feature type="compositionally biased region" description="Low complexity" evidence="1">
    <location>
        <begin position="657"/>
        <end position="671"/>
    </location>
</feature>
<feature type="compositionally biased region" description="Polar residues" evidence="1">
    <location>
        <begin position="421"/>
        <end position="435"/>
    </location>
</feature>
<feature type="compositionally biased region" description="Pro residues" evidence="1">
    <location>
        <begin position="704"/>
        <end position="713"/>
    </location>
</feature>
<proteinExistence type="predicted"/>
<feature type="region of interest" description="Disordered" evidence="1">
    <location>
        <begin position="493"/>
        <end position="541"/>
    </location>
</feature>
<comment type="caution">
    <text evidence="2">The sequence shown here is derived from an EMBL/GenBank/DDBJ whole genome shotgun (WGS) entry which is preliminary data.</text>
</comment>
<feature type="compositionally biased region" description="Basic and acidic residues" evidence="1">
    <location>
        <begin position="735"/>
        <end position="748"/>
    </location>
</feature>
<gene>
    <name evidence="2" type="ORF">H2204_007112</name>
</gene>
<evidence type="ECO:0000313" key="3">
    <source>
        <dbReference type="Proteomes" id="UP001172681"/>
    </source>
</evidence>
<sequence>MLTRWYSLRHRETPPQQNTSDPRTLARPSDFDFAFPETTATTTVLSPTGKTVLSARPVPHRPTTSGGPTGKRKPRTDAPPLRPRTSENHNHSKDAHADVRNQDPSIGLAFGSPTHPPANFNMAEENNRNNDHEYSALQRFIRADRSLQMQSKKWKKIGTLFKSRQIALRREEIPSGPTIGLPTGFTVLDKSPTSQSVEFAEHKLQPIGEVGKSYQQQQAPVPPNENDPGCAYKKSSLERSHHHKSDDDAISRPSTATDASLWSEPDSRPPLPKLELDIPTPPLDRYSVMFRNLPAATRSSSLLARRSRTLESLRSSDDTRPGTRAGEEEGCLKTYYDPETPLMPPQRLDSPTNRSPAASKYSLFPNTSPAPSKIQARVMDDGHHQLKRTASSPARLTPMKDRFLVAKPEPLNPKRIEVNEQLISSPEDNTASTDRSAPWSAAHSFQSSISSVATGEEIFFDIKSFRDSKGVEDGHFVMTRPDSVAVELARTRSKKVAGASNLREAKSAARPDQQETVVEQEEPRTPIPPPPAPLSEMTSAATTKHTSVNTAYFDEAIAAVERLTSPTSMSQEKLPPITFTVPTLTIPPPPPPPPPPQPEESPAQPYNSSSRPSDSGVINRTMSKTREDIGLLIPSPVAEVKEDLSPKSDATITKPPSLASSASVVSTNSTSKLSSKPKPVQILSPRVVAIRRVDKPIDDSPTIPQGPPSPPRRAPVALKPQTTAHAPPRLATGPADDKPPPVPRKDSKFIPLSKYATKSTVTKIEQAGIKPTRPGRSNTDSLSQSHTSSTSNSPLPARSASTLVRGSRSTTLPSSLQGLEKTVPPASRPKPNPMAMNPPTSTSHTAAPEVAVARTVSLSRKQSARVNVTGPRLAARRTEAAVQAQMSKVSKPSSTSSTSPSSIAATVGSSLERSGSKSGMGILGHRRRQSGSKSSQSQSTRDRIKIIKREPDSKKVRDAEKQMVKEAKKWEILEQKAYSPVVVQAERGHKPGLSVGLVVESI</sequence>
<feature type="region of interest" description="Disordered" evidence="1">
    <location>
        <begin position="299"/>
        <end position="372"/>
    </location>
</feature>
<evidence type="ECO:0000313" key="2">
    <source>
        <dbReference type="EMBL" id="KAJ9633395.1"/>
    </source>
</evidence>
<protein>
    <submittedName>
        <fullName evidence="2">Uncharacterized protein</fullName>
    </submittedName>
</protein>
<feature type="compositionally biased region" description="Pro residues" evidence="1">
    <location>
        <begin position="585"/>
        <end position="599"/>
    </location>
</feature>
<reference evidence="2" key="1">
    <citation type="submission" date="2022-10" db="EMBL/GenBank/DDBJ databases">
        <title>Culturing micro-colonial fungi from biological soil crusts in the Mojave desert and describing Neophaeococcomyces mojavensis, and introducing the new genera and species Taxawa tesnikishii.</title>
        <authorList>
            <person name="Kurbessoian T."/>
            <person name="Stajich J.E."/>
        </authorList>
    </citation>
    <scope>NUCLEOTIDE SEQUENCE</scope>
    <source>
        <strain evidence="2">TK_35</strain>
    </source>
</reference>
<feature type="compositionally biased region" description="Polar residues" evidence="1">
    <location>
        <begin position="903"/>
        <end position="917"/>
    </location>
</feature>
<dbReference type="Proteomes" id="UP001172681">
    <property type="component" value="Unassembled WGS sequence"/>
</dbReference>
<evidence type="ECO:0000256" key="1">
    <source>
        <dbReference type="SAM" id="MobiDB-lite"/>
    </source>
</evidence>
<feature type="compositionally biased region" description="Low complexity" evidence="1">
    <location>
        <begin position="887"/>
        <end position="902"/>
    </location>
</feature>
<feature type="compositionally biased region" description="Polar residues" evidence="1">
    <location>
        <begin position="38"/>
        <end position="51"/>
    </location>
</feature>
<keyword evidence="3" id="KW-1185">Reference proteome</keyword>
<accession>A0AA39CXC1</accession>
<feature type="compositionally biased region" description="Basic and acidic residues" evidence="1">
    <location>
        <begin position="940"/>
        <end position="959"/>
    </location>
</feature>
<feature type="region of interest" description="Disordered" evidence="1">
    <location>
        <begin position="420"/>
        <end position="439"/>
    </location>
</feature>
<feature type="region of interest" description="Disordered" evidence="1">
    <location>
        <begin position="579"/>
        <end position="959"/>
    </location>
</feature>
<feature type="region of interest" description="Disordered" evidence="1">
    <location>
        <begin position="1"/>
        <end position="127"/>
    </location>
</feature>
<feature type="compositionally biased region" description="Low complexity" evidence="1">
    <location>
        <begin position="777"/>
        <end position="793"/>
    </location>
</feature>
<dbReference type="EMBL" id="JAPDRN010000047">
    <property type="protein sequence ID" value="KAJ9633395.1"/>
    <property type="molecule type" value="Genomic_DNA"/>
</dbReference>
<name>A0AA39CXC1_9EURO</name>
<feature type="compositionally biased region" description="Polar residues" evidence="1">
    <location>
        <begin position="606"/>
        <end position="622"/>
    </location>
</feature>
<feature type="compositionally biased region" description="Polar residues" evidence="1">
    <location>
        <begin position="799"/>
        <end position="817"/>
    </location>
</feature>
<feature type="compositionally biased region" description="Basic and acidic residues" evidence="1">
    <location>
        <begin position="84"/>
        <end position="101"/>
    </location>
</feature>
<dbReference type="AlphaFoldDB" id="A0AA39CXC1"/>
<feature type="compositionally biased region" description="Basic and acidic residues" evidence="1">
    <location>
        <begin position="308"/>
        <end position="331"/>
    </location>
</feature>
<feature type="compositionally biased region" description="Basic and acidic residues" evidence="1">
    <location>
        <begin position="235"/>
        <end position="250"/>
    </location>
</feature>
<organism evidence="2 3">
    <name type="scientific">Knufia peltigerae</name>
    <dbReference type="NCBI Taxonomy" id="1002370"/>
    <lineage>
        <taxon>Eukaryota</taxon>
        <taxon>Fungi</taxon>
        <taxon>Dikarya</taxon>
        <taxon>Ascomycota</taxon>
        <taxon>Pezizomycotina</taxon>
        <taxon>Eurotiomycetes</taxon>
        <taxon>Chaetothyriomycetidae</taxon>
        <taxon>Chaetothyriales</taxon>
        <taxon>Trichomeriaceae</taxon>
        <taxon>Knufia</taxon>
    </lineage>
</organism>
<feature type="compositionally biased region" description="Basic and acidic residues" evidence="1">
    <location>
        <begin position="503"/>
        <end position="513"/>
    </location>
</feature>
<feature type="region of interest" description="Disordered" evidence="1">
    <location>
        <begin position="211"/>
        <end position="279"/>
    </location>
</feature>